<gene>
    <name evidence="1" type="ORF">THAOC_23882</name>
</gene>
<reference evidence="1 2" key="1">
    <citation type="journal article" date="2012" name="Genome Biol.">
        <title>Genome and low-iron response of an oceanic diatom adapted to chronic iron limitation.</title>
        <authorList>
            <person name="Lommer M."/>
            <person name="Specht M."/>
            <person name="Roy A.S."/>
            <person name="Kraemer L."/>
            <person name="Andreson R."/>
            <person name="Gutowska M.A."/>
            <person name="Wolf J."/>
            <person name="Bergner S.V."/>
            <person name="Schilhabel M.B."/>
            <person name="Klostermeier U.C."/>
            <person name="Beiko R.G."/>
            <person name="Rosenstiel P."/>
            <person name="Hippler M."/>
            <person name="Laroche J."/>
        </authorList>
    </citation>
    <scope>NUCLEOTIDE SEQUENCE [LARGE SCALE GENOMIC DNA]</scope>
    <source>
        <strain evidence="1 2">CCMP1005</strain>
    </source>
</reference>
<sequence>CNQTTADWLARDEIWDDNATFDENEFKVILVDFGFAKAFSPKEIGLDKSSQKGTQ</sequence>
<dbReference type="EMBL" id="AGNL01031975">
    <property type="protein sequence ID" value="EJK56271.1"/>
    <property type="molecule type" value="Genomic_DNA"/>
</dbReference>
<keyword evidence="2" id="KW-1185">Reference proteome</keyword>
<evidence type="ECO:0008006" key="3">
    <source>
        <dbReference type="Google" id="ProtNLM"/>
    </source>
</evidence>
<proteinExistence type="predicted"/>
<dbReference type="Proteomes" id="UP000266841">
    <property type="component" value="Unassembled WGS sequence"/>
</dbReference>
<dbReference type="OrthoDB" id="6513151at2759"/>
<accession>K0S5U6</accession>
<protein>
    <recommendedName>
        <fullName evidence="3">Protein kinase domain-containing protein</fullName>
    </recommendedName>
</protein>
<organism evidence="1 2">
    <name type="scientific">Thalassiosira oceanica</name>
    <name type="common">Marine diatom</name>
    <dbReference type="NCBI Taxonomy" id="159749"/>
    <lineage>
        <taxon>Eukaryota</taxon>
        <taxon>Sar</taxon>
        <taxon>Stramenopiles</taxon>
        <taxon>Ochrophyta</taxon>
        <taxon>Bacillariophyta</taxon>
        <taxon>Coscinodiscophyceae</taxon>
        <taxon>Thalassiosirophycidae</taxon>
        <taxon>Thalassiosirales</taxon>
        <taxon>Thalassiosiraceae</taxon>
        <taxon>Thalassiosira</taxon>
    </lineage>
</organism>
<dbReference type="AlphaFoldDB" id="K0S5U6"/>
<evidence type="ECO:0000313" key="1">
    <source>
        <dbReference type="EMBL" id="EJK56271.1"/>
    </source>
</evidence>
<name>K0S5U6_THAOC</name>
<evidence type="ECO:0000313" key="2">
    <source>
        <dbReference type="Proteomes" id="UP000266841"/>
    </source>
</evidence>
<feature type="non-terminal residue" evidence="1">
    <location>
        <position position="1"/>
    </location>
</feature>
<comment type="caution">
    <text evidence="1">The sequence shown here is derived from an EMBL/GenBank/DDBJ whole genome shotgun (WGS) entry which is preliminary data.</text>
</comment>